<sequence>MNHFLIQIVTKAMILFHNPVVVVGKLLASPTLGLMINRAPLEGRNLRDLDDVGQGDPYAQIWLDKSNHKFETESRSGTSTPVWDRIFHYHVNGQPELHLRIMDSDVFIDEEIGCARVPLERIYENYYDDFWVKLPDHLGRNNGEIRLVLEFKPYQQQQHIKFSTGITPAESAKDSTDVQKSKGESTDVLKQAVNRDLTWSKSQRSRKDAMVGPRFEQTDLKAQACFKFLENLLVHPVLLRSTYKSNSI</sequence>
<dbReference type="EMBL" id="CAJVPT010006895">
    <property type="protein sequence ID" value="CAG8535658.1"/>
    <property type="molecule type" value="Genomic_DNA"/>
</dbReference>
<evidence type="ECO:0000313" key="2">
    <source>
        <dbReference type="Proteomes" id="UP000789525"/>
    </source>
</evidence>
<organism evidence="1 2">
    <name type="scientific">Acaulospora colombiana</name>
    <dbReference type="NCBI Taxonomy" id="27376"/>
    <lineage>
        <taxon>Eukaryota</taxon>
        <taxon>Fungi</taxon>
        <taxon>Fungi incertae sedis</taxon>
        <taxon>Mucoromycota</taxon>
        <taxon>Glomeromycotina</taxon>
        <taxon>Glomeromycetes</taxon>
        <taxon>Diversisporales</taxon>
        <taxon>Acaulosporaceae</taxon>
        <taxon>Acaulospora</taxon>
    </lineage>
</organism>
<keyword evidence="2" id="KW-1185">Reference proteome</keyword>
<protein>
    <submittedName>
        <fullName evidence="1">16915_t:CDS:1</fullName>
    </submittedName>
</protein>
<comment type="caution">
    <text evidence="1">The sequence shown here is derived from an EMBL/GenBank/DDBJ whole genome shotgun (WGS) entry which is preliminary data.</text>
</comment>
<proteinExistence type="predicted"/>
<accession>A0ACA9LQQ0</accession>
<reference evidence="1" key="1">
    <citation type="submission" date="2021-06" db="EMBL/GenBank/DDBJ databases">
        <authorList>
            <person name="Kallberg Y."/>
            <person name="Tangrot J."/>
            <person name="Rosling A."/>
        </authorList>
    </citation>
    <scope>NUCLEOTIDE SEQUENCE</scope>
    <source>
        <strain evidence="1">CL356</strain>
    </source>
</reference>
<evidence type="ECO:0000313" key="1">
    <source>
        <dbReference type="EMBL" id="CAG8535658.1"/>
    </source>
</evidence>
<gene>
    <name evidence="1" type="ORF">ACOLOM_LOCUS4259</name>
</gene>
<dbReference type="Proteomes" id="UP000789525">
    <property type="component" value="Unassembled WGS sequence"/>
</dbReference>
<name>A0ACA9LQQ0_9GLOM</name>